<dbReference type="Proteomes" id="UP000029409">
    <property type="component" value="Chromosome"/>
</dbReference>
<gene>
    <name evidence="1" type="ORF">PDUR_04150</name>
</gene>
<sequence>MITLRNYPKLGSYILIDNNTYSIEEAEDRYKVIQGIGGISEDGQVVGIYVKNNKLFFFYNGQSFEAPISDLNCTNNYVSKLKRCFSVTIGGQDICNIIYEPFIDPGMIYYDADPEEFDALLYISELLKSEDSIKKFMKGMEIIKEQYRA</sequence>
<protein>
    <submittedName>
        <fullName evidence="1">Uncharacterized protein</fullName>
    </submittedName>
</protein>
<dbReference type="OrthoDB" id="2934779at2"/>
<dbReference type="RefSeq" id="WP_042205204.1">
    <property type="nucleotide sequence ID" value="NZ_CP009288.1"/>
</dbReference>
<dbReference type="AlphaFoldDB" id="A0A089HJK4"/>
<keyword evidence="2" id="KW-1185">Reference proteome</keyword>
<dbReference type="eggNOG" id="ENOG50334N7">
    <property type="taxonomic scope" value="Bacteria"/>
</dbReference>
<dbReference type="KEGG" id="pdu:PDUR_04150"/>
<evidence type="ECO:0000313" key="1">
    <source>
        <dbReference type="EMBL" id="AIQ11277.1"/>
    </source>
</evidence>
<organism evidence="1 2">
    <name type="scientific">Paenibacillus durus</name>
    <name type="common">Paenibacillus azotofixans</name>
    <dbReference type="NCBI Taxonomy" id="44251"/>
    <lineage>
        <taxon>Bacteria</taxon>
        <taxon>Bacillati</taxon>
        <taxon>Bacillota</taxon>
        <taxon>Bacilli</taxon>
        <taxon>Bacillales</taxon>
        <taxon>Paenibacillaceae</taxon>
        <taxon>Paenibacillus</taxon>
    </lineage>
</organism>
<dbReference type="STRING" id="44251.PDUR_04150"/>
<proteinExistence type="predicted"/>
<dbReference type="EMBL" id="CP009288">
    <property type="protein sequence ID" value="AIQ11277.1"/>
    <property type="molecule type" value="Genomic_DNA"/>
</dbReference>
<name>A0A089HJK4_PAEDU</name>
<evidence type="ECO:0000313" key="2">
    <source>
        <dbReference type="Proteomes" id="UP000029409"/>
    </source>
</evidence>
<reference evidence="1 2" key="1">
    <citation type="submission" date="2014-08" db="EMBL/GenBank/DDBJ databases">
        <title>Comparative genomics of the Paenibacillus odorifer group.</title>
        <authorList>
            <person name="den Bakker H.C."/>
            <person name="Tsai Y.-C."/>
            <person name="Martin N."/>
            <person name="Korlach J."/>
            <person name="Wiedmann M."/>
        </authorList>
    </citation>
    <scope>NUCLEOTIDE SEQUENCE [LARGE SCALE GENOMIC DNA]</scope>
    <source>
        <strain evidence="1 2">DSM 1735</strain>
    </source>
</reference>
<accession>A0A089HJK4</accession>